<protein>
    <submittedName>
        <fullName evidence="1">Uncharacterized protein</fullName>
    </submittedName>
</protein>
<dbReference type="AlphaFoldDB" id="A0A411ABV9"/>
<dbReference type="Proteomes" id="UP000587477">
    <property type="component" value="Chromosome"/>
</dbReference>
<evidence type="ECO:0000313" key="1">
    <source>
        <dbReference type="EMBL" id="QOY26882.1"/>
    </source>
</evidence>
<reference evidence="2" key="1">
    <citation type="submission" date="2020-10" db="EMBL/GenBank/DDBJ databases">
        <title>Complete genome sequence of Bacillus velezensis NST6.</title>
        <authorList>
            <person name="Choi J."/>
        </authorList>
    </citation>
    <scope>NUCLEOTIDE SEQUENCE [LARGE SCALE GENOMIC DNA]</scope>
    <source>
        <strain evidence="2">NST6</strain>
    </source>
</reference>
<gene>
    <name evidence="1" type="ORF">BACVE_001893</name>
</gene>
<dbReference type="EMBL" id="CP063687">
    <property type="protein sequence ID" value="QOY26882.1"/>
    <property type="molecule type" value="Genomic_DNA"/>
</dbReference>
<proteinExistence type="predicted"/>
<name>A0A411ABV9_BACVE</name>
<dbReference type="SUPFAM" id="SSF63829">
    <property type="entry name" value="Calcium-dependent phosphotriesterase"/>
    <property type="match status" value="1"/>
</dbReference>
<organism evidence="1 2">
    <name type="scientific">Bacillus velezensis</name>
    <dbReference type="NCBI Taxonomy" id="492670"/>
    <lineage>
        <taxon>Bacteria</taxon>
        <taxon>Bacillati</taxon>
        <taxon>Bacillota</taxon>
        <taxon>Bacilli</taxon>
        <taxon>Bacillales</taxon>
        <taxon>Bacillaceae</taxon>
        <taxon>Bacillus</taxon>
        <taxon>Bacillus amyloliquefaciens group</taxon>
    </lineage>
</organism>
<evidence type="ECO:0000313" key="2">
    <source>
        <dbReference type="Proteomes" id="UP000587477"/>
    </source>
</evidence>
<accession>A0A411ABV9</accession>
<sequence length="286" mass="32060">MKIKMNKIHDESVKGCFCHFDNCGRQYLGRHQNGGLSFTITDESGDTRVIHIDEQIPCEDIMLFQQSSADRYVLIFFESHEHKVKVFSADGTEQSAFSLPSGVSCSLLDEKQNLWIGLSDEGIYSDENPDGQSVLCFTLDGQLKETHIDQQLSEIYAPVVDDCYALAEKNGLIYMLYYSYTVIAAFDETDVKRVWIISDKACSGVYDQLAISDDGFWICKDDHSLSFIPADVSLPVQEVTCCDPDGRELSGHQLKLTSNAIYAVSTSGIYKRDISNGKQNEFFSAK</sequence>
<dbReference type="RefSeq" id="WP_025650039.1">
    <property type="nucleotide sequence ID" value="NZ_BDDG01000001.1"/>
</dbReference>